<comment type="similarity">
    <text evidence="1">Belongs to the free Met sulfoxide reductase family.</text>
</comment>
<feature type="region of interest" description="Disordered" evidence="2">
    <location>
        <begin position="83"/>
        <end position="111"/>
    </location>
</feature>
<comment type="caution">
    <text evidence="4">The sequence shown here is derived from an EMBL/GenBank/DDBJ whole genome shotgun (WGS) entry which is preliminary data.</text>
</comment>
<dbReference type="Gene3D" id="3.30.450.40">
    <property type="match status" value="1"/>
</dbReference>
<proteinExistence type="inferred from homology"/>
<keyword evidence="5" id="KW-1185">Reference proteome</keyword>
<dbReference type="AlphaFoldDB" id="A0AAD5BGI9"/>
<dbReference type="InterPro" id="IPR029016">
    <property type="entry name" value="GAF-like_dom_sf"/>
</dbReference>
<evidence type="ECO:0000313" key="5">
    <source>
        <dbReference type="Proteomes" id="UP001204833"/>
    </source>
</evidence>
<dbReference type="SUPFAM" id="SSF55781">
    <property type="entry name" value="GAF domain-like"/>
    <property type="match status" value="1"/>
</dbReference>
<feature type="compositionally biased region" description="Low complexity" evidence="2">
    <location>
        <begin position="96"/>
        <end position="111"/>
    </location>
</feature>
<gene>
    <name evidence="4" type="ORF">KGF57_001941</name>
</gene>
<evidence type="ECO:0000313" key="4">
    <source>
        <dbReference type="EMBL" id="KAI5960470.1"/>
    </source>
</evidence>
<dbReference type="RefSeq" id="XP_051609551.1">
    <property type="nucleotide sequence ID" value="XM_051751200.1"/>
</dbReference>
<protein>
    <submittedName>
        <fullName evidence="4">YKL069W</fullName>
    </submittedName>
</protein>
<accession>A0AAD5BGI9</accession>
<dbReference type="EMBL" id="JAIHNG010000091">
    <property type="protein sequence ID" value="KAI5960470.1"/>
    <property type="molecule type" value="Genomic_DNA"/>
</dbReference>
<name>A0AAD5BGI9_9ASCO</name>
<reference evidence="4 5" key="1">
    <citation type="journal article" date="2022" name="DNA Res.">
        <title>Genome analysis of five recently described species of the CUG-Ser clade uncovers Candida theae as a new hybrid lineage with pathogenic potential in the Candida parapsilosis species complex.</title>
        <authorList>
            <person name="Mixao V."/>
            <person name="Del Olmo V."/>
            <person name="Hegedusova E."/>
            <person name="Saus E."/>
            <person name="Pryszcz L."/>
            <person name="Cillingova A."/>
            <person name="Nosek J."/>
            <person name="Gabaldon T."/>
        </authorList>
    </citation>
    <scope>NUCLEOTIDE SEQUENCE [LARGE SCALE GENOMIC DNA]</scope>
    <source>
        <strain evidence="4 5">CBS 12239</strain>
    </source>
</reference>
<dbReference type="GO" id="GO:0005829">
    <property type="term" value="C:cytosol"/>
    <property type="evidence" value="ECO:0007669"/>
    <property type="project" value="TreeGrafter"/>
</dbReference>
<dbReference type="Pfam" id="PF01590">
    <property type="entry name" value="GAF"/>
    <property type="match status" value="1"/>
</dbReference>
<dbReference type="GeneID" id="76150000"/>
<dbReference type="PANTHER" id="PTHR21021:SF15">
    <property type="entry name" value="FREE METHIONINE-R-SULFOXIDE REDUCTASE"/>
    <property type="match status" value="1"/>
</dbReference>
<evidence type="ECO:0000256" key="2">
    <source>
        <dbReference type="SAM" id="MobiDB-lite"/>
    </source>
</evidence>
<dbReference type="InterPro" id="IPR003018">
    <property type="entry name" value="GAF"/>
</dbReference>
<evidence type="ECO:0000259" key="3">
    <source>
        <dbReference type="Pfam" id="PF01590"/>
    </source>
</evidence>
<dbReference type="InterPro" id="IPR051330">
    <property type="entry name" value="Phosphatase_reg/MetRdx"/>
</dbReference>
<feature type="compositionally biased region" description="Polar residues" evidence="2">
    <location>
        <begin position="8"/>
        <end position="17"/>
    </location>
</feature>
<evidence type="ECO:0000256" key="1">
    <source>
        <dbReference type="ARBA" id="ARBA00038454"/>
    </source>
</evidence>
<dbReference type="PANTHER" id="PTHR21021">
    <property type="entry name" value="GAF/PUTATIVE CYTOSKELETAL PROTEIN"/>
    <property type="match status" value="1"/>
</dbReference>
<feature type="compositionally biased region" description="Basic and acidic residues" evidence="2">
    <location>
        <begin position="83"/>
        <end position="95"/>
    </location>
</feature>
<feature type="domain" description="GAF" evidence="3">
    <location>
        <begin position="129"/>
        <end position="223"/>
    </location>
</feature>
<feature type="region of interest" description="Disordered" evidence="2">
    <location>
        <begin position="1"/>
        <end position="21"/>
    </location>
</feature>
<sequence length="225" mass="24471">MVHHADYTNFSNPSSAETKTKRETLQQLLDAYSALETPYLISNLSNCASLLWHAYHSLGINVNWAGFYTSQNYQVRHISTTNHQEKLNHESHKETSSATTSTTASSSSSSPSFATSSVELLLGPFQGKVACQSIQWGKGVCGTAASTAQTQVVPDINKFPGHIACDGETKSEIVVPIIKEGSFNSDDEGGRAVAVIDLDCLDFNGFDEVDKEFLEQLAKLLSKSF</sequence>
<organism evidence="4 5">
    <name type="scientific">Candida theae</name>
    <dbReference type="NCBI Taxonomy" id="1198502"/>
    <lineage>
        <taxon>Eukaryota</taxon>
        <taxon>Fungi</taxon>
        <taxon>Dikarya</taxon>
        <taxon>Ascomycota</taxon>
        <taxon>Saccharomycotina</taxon>
        <taxon>Pichiomycetes</taxon>
        <taxon>Debaryomycetaceae</taxon>
        <taxon>Candida/Lodderomyces clade</taxon>
        <taxon>Candida</taxon>
    </lineage>
</organism>
<dbReference type="Proteomes" id="UP001204833">
    <property type="component" value="Unassembled WGS sequence"/>
</dbReference>
<dbReference type="GO" id="GO:0033745">
    <property type="term" value="F:L-methionine-(R)-S-oxide reductase activity"/>
    <property type="evidence" value="ECO:0007669"/>
    <property type="project" value="TreeGrafter"/>
</dbReference>